<gene>
    <name evidence="4" type="primary">SDAD1</name>
</gene>
<reference evidence="4" key="1">
    <citation type="submission" date="2025-08" db="UniProtKB">
        <authorList>
            <consortium name="RefSeq"/>
        </authorList>
    </citation>
    <scope>IDENTIFICATION</scope>
    <source>
        <tissue evidence="4">Sperm</tissue>
    </source>
</reference>
<dbReference type="GO" id="GO:0005730">
    <property type="term" value="C:nucleolus"/>
    <property type="evidence" value="ECO:0007669"/>
    <property type="project" value="UniProtKB-SubCell"/>
</dbReference>
<dbReference type="AlphaFoldDB" id="A0AAJ7SJK6"/>
<dbReference type="InterPro" id="IPR016024">
    <property type="entry name" value="ARM-type_fold"/>
</dbReference>
<keyword evidence="1" id="KW-0539">Nucleus</keyword>
<keyword evidence="3" id="KW-1185">Reference proteome</keyword>
<dbReference type="GO" id="GO:0000055">
    <property type="term" value="P:ribosomal large subunit export from nucleus"/>
    <property type="evidence" value="ECO:0007669"/>
    <property type="project" value="UniProtKB-UniRule"/>
</dbReference>
<evidence type="ECO:0000313" key="3">
    <source>
        <dbReference type="Proteomes" id="UP001318040"/>
    </source>
</evidence>
<evidence type="ECO:0000313" key="4">
    <source>
        <dbReference type="RefSeq" id="XP_032800532.1"/>
    </source>
</evidence>
<name>A0AAJ7SJK6_PETMA</name>
<evidence type="ECO:0000256" key="1">
    <source>
        <dbReference type="RuleBase" id="RU365057"/>
    </source>
</evidence>
<dbReference type="KEGG" id="pmrn:116937513"/>
<dbReference type="Pfam" id="PF08158">
    <property type="entry name" value="SDA1_HEAT"/>
    <property type="match status" value="1"/>
</dbReference>
<dbReference type="InterPro" id="IPR027312">
    <property type="entry name" value="Sda1"/>
</dbReference>
<comment type="function">
    <text evidence="1">Required for 60S pre-ribosomal subunits export to the cytoplasm.</text>
</comment>
<sequence length="309" mass="35301">MAGRRNNQLAHSVQQLQNLVKRDPESYRDEFLQQYRHYESKLEVFQLHPEQPNKELGELIMFIAQVAHCYKDLLAEFPQHLAQLLQQHHSTTDTELRMCLCRALILMRHKDLVQPLGLLELFFTLLRCPDKLLRKTLYQHIVSDIRGINAKHRNNRVNTALQNFLYSMVRDSNSTAAKMALDVMVQMYKRNVWNDAKTVNVISTACFSSVTKITVAALTFFLGRDEEEEGGSGSDDSGDDLERVSARDLMLRFSTGKKSSKKRKRLDHALHSLQKKKKKQQRGKSAAAFNFSAIHLLHDPQGQGEGGGG</sequence>
<keyword evidence="1" id="KW-0690">Ribosome biogenesis</keyword>
<dbReference type="GO" id="GO:0042273">
    <property type="term" value="P:ribosomal large subunit biogenesis"/>
    <property type="evidence" value="ECO:0007669"/>
    <property type="project" value="UniProtKB-UniRule"/>
</dbReference>
<comment type="subcellular location">
    <subcellularLocation>
        <location evidence="1">Nucleus</location>
        <location evidence="1">Nucleolus</location>
    </subcellularLocation>
</comment>
<dbReference type="InterPro" id="IPR012977">
    <property type="entry name" value="SDA1_N"/>
</dbReference>
<proteinExistence type="inferred from homology"/>
<dbReference type="PANTHER" id="PTHR12730">
    <property type="entry name" value="HSDA/SDA1-RELATED"/>
    <property type="match status" value="1"/>
</dbReference>
<organism evidence="3 4">
    <name type="scientific">Petromyzon marinus</name>
    <name type="common">Sea lamprey</name>
    <dbReference type="NCBI Taxonomy" id="7757"/>
    <lineage>
        <taxon>Eukaryota</taxon>
        <taxon>Metazoa</taxon>
        <taxon>Chordata</taxon>
        <taxon>Craniata</taxon>
        <taxon>Vertebrata</taxon>
        <taxon>Cyclostomata</taxon>
        <taxon>Hyperoartia</taxon>
        <taxon>Petromyzontiformes</taxon>
        <taxon>Petromyzontidae</taxon>
        <taxon>Petromyzon</taxon>
    </lineage>
</organism>
<feature type="domain" description="SDA1 N-terminal" evidence="2">
    <location>
        <begin position="62"/>
        <end position="305"/>
    </location>
</feature>
<accession>A0AAJ7SJK6</accession>
<evidence type="ECO:0000259" key="2">
    <source>
        <dbReference type="Pfam" id="PF08158"/>
    </source>
</evidence>
<feature type="non-terminal residue" evidence="4">
    <location>
        <position position="309"/>
    </location>
</feature>
<dbReference type="GO" id="GO:0015031">
    <property type="term" value="P:protein transport"/>
    <property type="evidence" value="ECO:0007669"/>
    <property type="project" value="UniProtKB-KW"/>
</dbReference>
<dbReference type="Proteomes" id="UP001318040">
    <property type="component" value="Unplaced"/>
</dbReference>
<dbReference type="PANTHER" id="PTHR12730:SF0">
    <property type="entry name" value="PROTEIN SDA1 HOMOLOG"/>
    <property type="match status" value="1"/>
</dbReference>
<comment type="similarity">
    <text evidence="1">Belongs to the SDA1 family.</text>
</comment>
<protein>
    <recommendedName>
        <fullName evidence="1">Protein SDA1</fullName>
    </recommendedName>
</protein>
<dbReference type="RefSeq" id="XP_032800532.1">
    <property type="nucleotide sequence ID" value="XM_032944641.1"/>
</dbReference>
<dbReference type="SUPFAM" id="SSF48371">
    <property type="entry name" value="ARM repeat"/>
    <property type="match status" value="1"/>
</dbReference>
<keyword evidence="1" id="KW-0653">Protein transport</keyword>
<keyword evidence="1" id="KW-0813">Transport</keyword>